<dbReference type="InterPro" id="IPR055140">
    <property type="entry name" value="Thiolase_C_2"/>
</dbReference>
<reference evidence="3 4" key="1">
    <citation type="submission" date="2023-08" db="EMBL/GenBank/DDBJ databases">
        <title>Bioegradation of LLDPE and BLDPE plastic by marine bacteria from coast plastic debris.</title>
        <authorList>
            <person name="Rong Z."/>
        </authorList>
    </citation>
    <scope>NUCLEOTIDE SEQUENCE [LARGE SCALE GENOMIC DNA]</scope>
    <source>
        <strain evidence="3 4">Z-2</strain>
    </source>
</reference>
<proteinExistence type="predicted"/>
<dbReference type="Pfam" id="PF00108">
    <property type="entry name" value="Thiolase_N"/>
    <property type="match status" value="1"/>
</dbReference>
<evidence type="ECO:0000259" key="1">
    <source>
        <dbReference type="Pfam" id="PF00108"/>
    </source>
</evidence>
<sequence>MASHGISDKVAIVAMGCTRFGELWETSTEDMLVDATQQALTGTSLAIADIDAYWLGTLGSGQSGLTLSRALGTDHKPVTRVENYCATGSEAFRNACYAVASGAYDRVMAVGVEKLKDSGFSGLLRGDPPGDGTAPELSVTAPAAFSMLDPAYCAKYGIEPGLMRDSMTHVAWKNHVNGARNPRAQFRSEVSKEKIAKAPKVAGRLGVFDCSGVSDGAACAVIVRAEDAYEYTDRPVFVKALALAAGPGRGAMDPGYDFTSFPEVGRSAREAYAQAGISDPRAAVSLAEVHDCFTPTEIVLMEDLGFSSPGQAWKDVLAGEFDADGTLPVNIDGGLKSFGHPVGASGLRMLFEAWLQLRGEAGDRQLTDPHTALTHNLGGRPGACVSFVSIVGRERG</sequence>
<dbReference type="Proteomes" id="UP001265083">
    <property type="component" value="Unassembled WGS sequence"/>
</dbReference>
<name>A0ABU2GVN7_9ACTN</name>
<protein>
    <submittedName>
        <fullName evidence="3">Acetyl-CoA acetyltransferase</fullName>
    </submittedName>
</protein>
<dbReference type="CDD" id="cd00829">
    <property type="entry name" value="SCP-x_thiolase"/>
    <property type="match status" value="1"/>
</dbReference>
<comment type="caution">
    <text evidence="3">The sequence shown here is derived from an EMBL/GenBank/DDBJ whole genome shotgun (WGS) entry which is preliminary data.</text>
</comment>
<dbReference type="NCBIfam" id="NF004810">
    <property type="entry name" value="PRK06157.1"/>
    <property type="match status" value="1"/>
</dbReference>
<dbReference type="EMBL" id="JAVLUS010000010">
    <property type="protein sequence ID" value="MDS1114779.1"/>
    <property type="molecule type" value="Genomic_DNA"/>
</dbReference>
<organism evidence="3 4">
    <name type="scientific">Gordonia westfalica</name>
    <dbReference type="NCBI Taxonomy" id="158898"/>
    <lineage>
        <taxon>Bacteria</taxon>
        <taxon>Bacillati</taxon>
        <taxon>Actinomycetota</taxon>
        <taxon>Actinomycetes</taxon>
        <taxon>Mycobacteriales</taxon>
        <taxon>Gordoniaceae</taxon>
        <taxon>Gordonia</taxon>
    </lineage>
</organism>
<dbReference type="SUPFAM" id="SSF53901">
    <property type="entry name" value="Thiolase-like"/>
    <property type="match status" value="1"/>
</dbReference>
<feature type="domain" description="Thiolase N-terminal" evidence="1">
    <location>
        <begin position="10"/>
        <end position="225"/>
    </location>
</feature>
<dbReference type="Pfam" id="PF22691">
    <property type="entry name" value="Thiolase_C_1"/>
    <property type="match status" value="1"/>
</dbReference>
<dbReference type="PANTHER" id="PTHR42870:SF1">
    <property type="entry name" value="NON-SPECIFIC LIPID-TRANSFER PROTEIN-LIKE 2"/>
    <property type="match status" value="1"/>
</dbReference>
<dbReference type="RefSeq" id="WP_310950863.1">
    <property type="nucleotide sequence ID" value="NZ_JAVLUS010000010.1"/>
</dbReference>
<dbReference type="InterPro" id="IPR002155">
    <property type="entry name" value="Thiolase"/>
</dbReference>
<accession>A0ABU2GVN7</accession>
<evidence type="ECO:0000313" key="4">
    <source>
        <dbReference type="Proteomes" id="UP001265083"/>
    </source>
</evidence>
<gene>
    <name evidence="3" type="ORF">RD149_13480</name>
</gene>
<evidence type="ECO:0000313" key="3">
    <source>
        <dbReference type="EMBL" id="MDS1114779.1"/>
    </source>
</evidence>
<dbReference type="InterPro" id="IPR016039">
    <property type="entry name" value="Thiolase-like"/>
</dbReference>
<dbReference type="PANTHER" id="PTHR42870">
    <property type="entry name" value="ACETYL-COA C-ACETYLTRANSFERASE"/>
    <property type="match status" value="1"/>
</dbReference>
<keyword evidence="4" id="KW-1185">Reference proteome</keyword>
<dbReference type="PIRSF" id="PIRSF000429">
    <property type="entry name" value="Ac-CoA_Ac_transf"/>
    <property type="match status" value="1"/>
</dbReference>
<dbReference type="InterPro" id="IPR020616">
    <property type="entry name" value="Thiolase_N"/>
</dbReference>
<feature type="domain" description="Thiolase C-terminal" evidence="2">
    <location>
        <begin position="257"/>
        <end position="380"/>
    </location>
</feature>
<evidence type="ECO:0000259" key="2">
    <source>
        <dbReference type="Pfam" id="PF22691"/>
    </source>
</evidence>
<dbReference type="Gene3D" id="3.40.47.10">
    <property type="match status" value="1"/>
</dbReference>